<sequence>MLSLRHGSDYATDEESPIRQGTLMNERYYAWCTIVPAASGVLGHFGSLTTRAVGRLVKKKEEKKKNLERTNRFSLTRTRAPLSQSSG</sequence>
<proteinExistence type="predicted"/>
<protein>
    <submittedName>
        <fullName evidence="2">Uncharacterized protein</fullName>
    </submittedName>
</protein>
<feature type="compositionally biased region" description="Polar residues" evidence="1">
    <location>
        <begin position="72"/>
        <end position="87"/>
    </location>
</feature>
<organism evidence="2 3">
    <name type="scientific">Cardiocondyla obscurior</name>
    <dbReference type="NCBI Taxonomy" id="286306"/>
    <lineage>
        <taxon>Eukaryota</taxon>
        <taxon>Metazoa</taxon>
        <taxon>Ecdysozoa</taxon>
        <taxon>Arthropoda</taxon>
        <taxon>Hexapoda</taxon>
        <taxon>Insecta</taxon>
        <taxon>Pterygota</taxon>
        <taxon>Neoptera</taxon>
        <taxon>Endopterygota</taxon>
        <taxon>Hymenoptera</taxon>
        <taxon>Apocrita</taxon>
        <taxon>Aculeata</taxon>
        <taxon>Formicoidea</taxon>
        <taxon>Formicidae</taxon>
        <taxon>Myrmicinae</taxon>
        <taxon>Cardiocondyla</taxon>
    </lineage>
</organism>
<evidence type="ECO:0000313" key="3">
    <source>
        <dbReference type="Proteomes" id="UP001430953"/>
    </source>
</evidence>
<dbReference type="EMBL" id="JADYXP020000010">
    <property type="protein sequence ID" value="KAL0115630.1"/>
    <property type="molecule type" value="Genomic_DNA"/>
</dbReference>
<dbReference type="Proteomes" id="UP001430953">
    <property type="component" value="Unassembled WGS sequence"/>
</dbReference>
<keyword evidence="3" id="KW-1185">Reference proteome</keyword>
<accession>A0AAW2FKM7</accession>
<gene>
    <name evidence="2" type="ORF">PUN28_010858</name>
</gene>
<evidence type="ECO:0000313" key="2">
    <source>
        <dbReference type="EMBL" id="KAL0115630.1"/>
    </source>
</evidence>
<evidence type="ECO:0000256" key="1">
    <source>
        <dbReference type="SAM" id="MobiDB-lite"/>
    </source>
</evidence>
<comment type="caution">
    <text evidence="2">The sequence shown here is derived from an EMBL/GenBank/DDBJ whole genome shotgun (WGS) entry which is preliminary data.</text>
</comment>
<feature type="region of interest" description="Disordered" evidence="1">
    <location>
        <begin position="63"/>
        <end position="87"/>
    </location>
</feature>
<name>A0AAW2FKM7_9HYME</name>
<dbReference type="AlphaFoldDB" id="A0AAW2FKM7"/>
<reference evidence="2 3" key="1">
    <citation type="submission" date="2023-03" db="EMBL/GenBank/DDBJ databases">
        <title>High recombination rates correlate with genetic variation in Cardiocondyla obscurior ants.</title>
        <authorList>
            <person name="Errbii M."/>
        </authorList>
    </citation>
    <scope>NUCLEOTIDE SEQUENCE [LARGE SCALE GENOMIC DNA]</scope>
    <source>
        <strain evidence="2">Alpha-2009</strain>
        <tissue evidence="2">Whole body</tissue>
    </source>
</reference>